<gene>
    <name evidence="4" type="ORF">LIER_15855</name>
</gene>
<dbReference type="Proteomes" id="UP001454036">
    <property type="component" value="Unassembled WGS sequence"/>
</dbReference>
<dbReference type="GO" id="GO:1990072">
    <property type="term" value="C:TRAPPIII protein complex"/>
    <property type="evidence" value="ECO:0007669"/>
    <property type="project" value="TreeGrafter"/>
</dbReference>
<accession>A0AAV3Q918</accession>
<keyword evidence="5" id="KW-1185">Reference proteome</keyword>
<dbReference type="EMBL" id="BAABME010003481">
    <property type="protein sequence ID" value="GAA0158958.1"/>
    <property type="molecule type" value="Genomic_DNA"/>
</dbReference>
<sequence length="310" mass="35025">MFSCLQGERHRILLLDTSKSPVESIRAGGRYHFIVEHDVKELGAHTLVCTALYSDPDVECKYLPRYFKFMVANPLSVKTKEITLVEACIENHTKSNLFMDQVEFEPAQHWNATILKADNQHLGNNLLRESFKPPVLIRSGGGIYNYLYQLKFSSQGPPQHSKSLAPYAIVFSSVVSSGFSYNSDPNLFYCMQPISRKDVELHAEEVPSIILLEKPFLVHLDLTNLTDRVLGPFEIRLSQGDSLDEKVVMVSGIQTMPLAQLDAFGSLDFHLNLIAAKQGVQKFSGITLFDTREKKTYDSFLEIEIFVDSE</sequence>
<evidence type="ECO:0000259" key="2">
    <source>
        <dbReference type="Pfam" id="PF06159"/>
    </source>
</evidence>
<dbReference type="PANTHER" id="PTHR13134">
    <property type="entry name" value="TRAFFICKING PROTEIN PARTICLE COMPLEX SUBUNIT 13"/>
    <property type="match status" value="1"/>
</dbReference>
<evidence type="ECO:0000313" key="4">
    <source>
        <dbReference type="EMBL" id="GAA0158958.1"/>
    </source>
</evidence>
<comment type="similarity">
    <text evidence="1">Belongs to the TRAPPC13 family.</text>
</comment>
<evidence type="ECO:0000259" key="3">
    <source>
        <dbReference type="Pfam" id="PF23643"/>
    </source>
</evidence>
<name>A0AAV3Q918_LITER</name>
<protein>
    <submittedName>
        <fullName evidence="4">Uncharacterized protein</fullName>
    </submittedName>
</protein>
<proteinExistence type="inferred from homology"/>
<dbReference type="InterPro" id="IPR010378">
    <property type="entry name" value="TRAPPC13"/>
</dbReference>
<dbReference type="Pfam" id="PF06159">
    <property type="entry name" value="TRAPPC13_N"/>
    <property type="match status" value="1"/>
</dbReference>
<organism evidence="4 5">
    <name type="scientific">Lithospermum erythrorhizon</name>
    <name type="common">Purple gromwell</name>
    <name type="synonym">Lithospermum officinale var. erythrorhizon</name>
    <dbReference type="NCBI Taxonomy" id="34254"/>
    <lineage>
        <taxon>Eukaryota</taxon>
        <taxon>Viridiplantae</taxon>
        <taxon>Streptophyta</taxon>
        <taxon>Embryophyta</taxon>
        <taxon>Tracheophyta</taxon>
        <taxon>Spermatophyta</taxon>
        <taxon>Magnoliopsida</taxon>
        <taxon>eudicotyledons</taxon>
        <taxon>Gunneridae</taxon>
        <taxon>Pentapetalae</taxon>
        <taxon>asterids</taxon>
        <taxon>lamiids</taxon>
        <taxon>Boraginales</taxon>
        <taxon>Boraginaceae</taxon>
        <taxon>Boraginoideae</taxon>
        <taxon>Lithospermeae</taxon>
        <taxon>Lithospermum</taxon>
    </lineage>
</organism>
<evidence type="ECO:0000256" key="1">
    <source>
        <dbReference type="ARBA" id="ARBA00010785"/>
    </source>
</evidence>
<dbReference type="Pfam" id="PF23643">
    <property type="entry name" value="TRAPPC13_C"/>
    <property type="match status" value="1"/>
</dbReference>
<dbReference type="AlphaFoldDB" id="A0AAV3Q918"/>
<evidence type="ECO:0000313" key="5">
    <source>
        <dbReference type="Proteomes" id="UP001454036"/>
    </source>
</evidence>
<feature type="domain" description="Trafficking protein particle complex subunit 13 C-terminal" evidence="3">
    <location>
        <begin position="207"/>
        <end position="299"/>
    </location>
</feature>
<dbReference type="PANTHER" id="PTHR13134:SF3">
    <property type="entry name" value="TRAFFICKING PROTEIN PARTICLE COMPLEX SUBUNIT 13"/>
    <property type="match status" value="1"/>
</dbReference>
<dbReference type="InterPro" id="IPR055428">
    <property type="entry name" value="TRAPPC13_C"/>
</dbReference>
<reference evidence="4 5" key="1">
    <citation type="submission" date="2024-01" db="EMBL/GenBank/DDBJ databases">
        <title>The complete chloroplast genome sequence of Lithospermum erythrorhizon: insights into the phylogenetic relationship among Boraginaceae species and the maternal lineages of purple gromwells.</title>
        <authorList>
            <person name="Okada T."/>
            <person name="Watanabe K."/>
        </authorList>
    </citation>
    <scope>NUCLEOTIDE SEQUENCE [LARGE SCALE GENOMIC DNA]</scope>
</reference>
<dbReference type="InterPro" id="IPR055427">
    <property type="entry name" value="TRAPPC13_N"/>
</dbReference>
<feature type="domain" description="Trafficking protein particle complex subunit 13 N-terminal" evidence="2">
    <location>
        <begin position="5"/>
        <end position="71"/>
    </location>
</feature>
<comment type="caution">
    <text evidence="4">The sequence shown here is derived from an EMBL/GenBank/DDBJ whole genome shotgun (WGS) entry which is preliminary data.</text>
</comment>